<dbReference type="RefSeq" id="XP_008561430.1">
    <property type="nucleotide sequence ID" value="XM_008563208.1"/>
</dbReference>
<reference evidence="3" key="1">
    <citation type="submission" date="2025-08" db="UniProtKB">
        <authorList>
            <consortium name="RefSeq"/>
        </authorList>
    </citation>
    <scope>IDENTIFICATION</scope>
</reference>
<keyword evidence="2" id="KW-1185">Reference proteome</keyword>
<gene>
    <name evidence="3" type="primary">LOC103581348</name>
</gene>
<dbReference type="InterPro" id="IPR010255">
    <property type="entry name" value="Haem_peroxidase_sf"/>
</dbReference>
<dbReference type="PRINTS" id="PR00457">
    <property type="entry name" value="ANPEROXIDASE"/>
</dbReference>
<dbReference type="Pfam" id="PF07679">
    <property type="entry name" value="I-set"/>
    <property type="match status" value="1"/>
</dbReference>
<protein>
    <submittedName>
        <fullName evidence="3">Peroxidasin-like protein</fullName>
    </submittedName>
</protein>
<dbReference type="PROSITE" id="PS50292">
    <property type="entry name" value="PEROXIDASE_3"/>
    <property type="match status" value="1"/>
</dbReference>
<feature type="domain" description="Immunoglobulin I-set" evidence="1">
    <location>
        <begin position="3"/>
        <end position="51"/>
    </location>
</feature>
<dbReference type="Pfam" id="PF03098">
    <property type="entry name" value="An_peroxidase"/>
    <property type="match status" value="1"/>
</dbReference>
<dbReference type="PANTHER" id="PTHR11475:SF38">
    <property type="entry name" value="OXIDOREDUCTASE PXDNL-RELATED"/>
    <property type="match status" value="1"/>
</dbReference>
<accession>A0ABM0PZ89</accession>
<proteinExistence type="predicted"/>
<dbReference type="InterPro" id="IPR013783">
    <property type="entry name" value="Ig-like_fold"/>
</dbReference>
<dbReference type="SUPFAM" id="SSF48113">
    <property type="entry name" value="Heme-dependent peroxidases"/>
    <property type="match status" value="1"/>
</dbReference>
<organism evidence="2 3">
    <name type="scientific">Galeopterus variegatus</name>
    <name type="common">Malayan flying lemur</name>
    <name type="synonym">Cynocephalus variegatus</name>
    <dbReference type="NCBI Taxonomy" id="482537"/>
    <lineage>
        <taxon>Eukaryota</taxon>
        <taxon>Metazoa</taxon>
        <taxon>Chordata</taxon>
        <taxon>Craniata</taxon>
        <taxon>Vertebrata</taxon>
        <taxon>Euteleostomi</taxon>
        <taxon>Mammalia</taxon>
        <taxon>Eutheria</taxon>
        <taxon>Euarchontoglires</taxon>
        <taxon>Dermoptera</taxon>
        <taxon>Cynocephalidae</taxon>
        <taxon>Galeopterus</taxon>
    </lineage>
</organism>
<dbReference type="InterPro" id="IPR019791">
    <property type="entry name" value="Haem_peroxidase_animal"/>
</dbReference>
<feature type="non-terminal residue" evidence="3">
    <location>
        <position position="1"/>
    </location>
</feature>
<dbReference type="Gene3D" id="2.60.40.10">
    <property type="entry name" value="Immunoglobulins"/>
    <property type="match status" value="1"/>
</dbReference>
<dbReference type="InterPro" id="IPR037120">
    <property type="entry name" value="Haem_peroxidase_sf_animal"/>
</dbReference>
<evidence type="ECO:0000259" key="1">
    <source>
        <dbReference type="Pfam" id="PF07679"/>
    </source>
</evidence>
<dbReference type="PANTHER" id="PTHR11475">
    <property type="entry name" value="OXIDASE/PEROXIDASE"/>
    <property type="match status" value="1"/>
</dbReference>
<evidence type="ECO:0000313" key="3">
    <source>
        <dbReference type="RefSeq" id="XP_008561430.1"/>
    </source>
</evidence>
<evidence type="ECO:0000313" key="2">
    <source>
        <dbReference type="Proteomes" id="UP000694923"/>
    </source>
</evidence>
<dbReference type="GeneID" id="103581348"/>
<dbReference type="InterPro" id="IPR013098">
    <property type="entry name" value="Ig_I-set"/>
</dbReference>
<name>A0ABM0PZ89_GALVR</name>
<sequence>AGVQITESGKFHIDGEGTLTVYDAGQADQGTYECVARNSFGLAVASVFLTVTATQDRQAGDAFVESSILAAVQRVDSAINSTRRHLFSQKPRTPSDLLTQFRFPSDPFTVQTARAGEIFEHTLQLIRERVKQGLTVDVEGREFRYNDLVSPRYLRLIANLSGCTAHRPPPNCSDLCFHGKYRAPDGSCNNLHAVPALSTAGFRDGRPCSPACTDDPPCLPIAVAHAHPRGSHAPCLFFVRSSPACGGGTTSSKMNSVYAREQINQCTAYIDASNIYGSSERESQALRDHSVPRGLLRTGLPWSPSGKHLLPFSPGPRSECPRHEQDSPSPCFLAGDHRANAHLALTAVHTLWFREHNRVASELSALNPHWDGDTLYQEARKIVGAELQHITYSHWLPKILGDRGMKMLKGYQGYDPNVNTGILNSFATAAFRFGHTSNNPILYRLNATFGEIPEGHLPLHKAFFSPSTIIKEGGIDPLLRGLFGVAAQLPVPSRLLSLELTEKLFSTAHSVALDLAATDIQRGRDHGIPPYVDFRVFCNLTSVENFEDLQNEIKDSGIRQKLKK</sequence>
<dbReference type="SUPFAM" id="SSF48726">
    <property type="entry name" value="Immunoglobulin"/>
    <property type="match status" value="1"/>
</dbReference>
<dbReference type="InterPro" id="IPR036179">
    <property type="entry name" value="Ig-like_dom_sf"/>
</dbReference>
<dbReference type="Proteomes" id="UP000694923">
    <property type="component" value="Unplaced"/>
</dbReference>
<dbReference type="Gene3D" id="1.10.640.10">
    <property type="entry name" value="Haem peroxidase domain superfamily, animal type"/>
    <property type="match status" value="1"/>
</dbReference>